<dbReference type="SMART" id="SM00382">
    <property type="entry name" value="AAA"/>
    <property type="match status" value="1"/>
</dbReference>
<dbReference type="PANTHER" id="PTHR45772:SF7">
    <property type="entry name" value="AMINO ACID ABC TRANSPORTER ATP-BINDING PROTEIN"/>
    <property type="match status" value="1"/>
</dbReference>
<keyword evidence="3 5" id="KW-0067">ATP-binding</keyword>
<keyword evidence="6" id="KW-1185">Reference proteome</keyword>
<dbReference type="GO" id="GO:0016887">
    <property type="term" value="F:ATP hydrolysis activity"/>
    <property type="evidence" value="ECO:0007669"/>
    <property type="project" value="InterPro"/>
</dbReference>
<keyword evidence="2" id="KW-0547">Nucleotide-binding</keyword>
<dbReference type="InterPro" id="IPR003439">
    <property type="entry name" value="ABC_transporter-like_ATP-bd"/>
</dbReference>
<dbReference type="GO" id="GO:0015192">
    <property type="term" value="F:L-phenylalanine transmembrane transporter activity"/>
    <property type="evidence" value="ECO:0007669"/>
    <property type="project" value="TreeGrafter"/>
</dbReference>
<evidence type="ECO:0000256" key="1">
    <source>
        <dbReference type="ARBA" id="ARBA00022448"/>
    </source>
</evidence>
<evidence type="ECO:0000313" key="5">
    <source>
        <dbReference type="EMBL" id="SMB91689.1"/>
    </source>
</evidence>
<dbReference type="GO" id="GO:0015808">
    <property type="term" value="P:L-alanine transport"/>
    <property type="evidence" value="ECO:0007669"/>
    <property type="project" value="TreeGrafter"/>
</dbReference>
<accession>A0A1W1VE59</accession>
<proteinExistence type="predicted"/>
<dbReference type="Proteomes" id="UP000192731">
    <property type="component" value="Unassembled WGS sequence"/>
</dbReference>
<protein>
    <submittedName>
        <fullName evidence="5">Amino acid/amide ABC transporter ATP-binding protein 1, HAAT family</fullName>
    </submittedName>
</protein>
<dbReference type="RefSeq" id="WP_084053417.1">
    <property type="nucleotide sequence ID" value="NZ_FWWT01000019.1"/>
</dbReference>
<dbReference type="GO" id="GO:0015188">
    <property type="term" value="F:L-isoleucine transmembrane transporter activity"/>
    <property type="evidence" value="ECO:0007669"/>
    <property type="project" value="TreeGrafter"/>
</dbReference>
<dbReference type="Gene3D" id="3.40.50.300">
    <property type="entry name" value="P-loop containing nucleotide triphosphate hydrolases"/>
    <property type="match status" value="1"/>
</dbReference>
<dbReference type="GO" id="GO:0042941">
    <property type="term" value="P:D-alanine transmembrane transport"/>
    <property type="evidence" value="ECO:0007669"/>
    <property type="project" value="TreeGrafter"/>
</dbReference>
<gene>
    <name evidence="5" type="ORF">SAMN00017405_2230</name>
</gene>
<sequence length="257" mass="29027">MELLKTTNLTMQFGGLVAVNKVSFNLNRAENIGIIGPNGSGKTTFFNLLTGIYEPTGGDIIFEGKKINGSRPDYNYNLGIARTFQNGRLFWKLNVLENVMMGLHTKQKSFLWDAVFRTKKERQEEKEAVESAREILGFFSKKLLEQQDKLASDLSYADRRRLEICRALVSKPKLLILDEPSAGMDPNETLELVEDIKKIRKIEEDISIIVIEHDMGLIEGLADRVICFSSGDKIAEGSFNEVSKDKEVIRAYLGEDE</sequence>
<dbReference type="GO" id="GO:0005524">
    <property type="term" value="F:ATP binding"/>
    <property type="evidence" value="ECO:0007669"/>
    <property type="project" value="UniProtKB-KW"/>
</dbReference>
<dbReference type="GO" id="GO:1903806">
    <property type="term" value="P:L-isoleucine import across plasma membrane"/>
    <property type="evidence" value="ECO:0007669"/>
    <property type="project" value="TreeGrafter"/>
</dbReference>
<dbReference type="InterPro" id="IPR027417">
    <property type="entry name" value="P-loop_NTPase"/>
</dbReference>
<evidence type="ECO:0000256" key="3">
    <source>
        <dbReference type="ARBA" id="ARBA00022840"/>
    </source>
</evidence>
<keyword evidence="1" id="KW-0813">Transport</keyword>
<dbReference type="EMBL" id="FWWT01000019">
    <property type="protein sequence ID" value="SMB91689.1"/>
    <property type="molecule type" value="Genomic_DNA"/>
</dbReference>
<dbReference type="InterPro" id="IPR003593">
    <property type="entry name" value="AAA+_ATPase"/>
</dbReference>
<feature type="domain" description="ABC transporter" evidence="4">
    <location>
        <begin position="4"/>
        <end position="255"/>
    </location>
</feature>
<dbReference type="GO" id="GO:0005886">
    <property type="term" value="C:plasma membrane"/>
    <property type="evidence" value="ECO:0007669"/>
    <property type="project" value="TreeGrafter"/>
</dbReference>
<reference evidence="5 6" key="1">
    <citation type="submission" date="2017-04" db="EMBL/GenBank/DDBJ databases">
        <authorList>
            <person name="Afonso C.L."/>
            <person name="Miller P.J."/>
            <person name="Scott M.A."/>
            <person name="Spackman E."/>
            <person name="Goraichik I."/>
            <person name="Dimitrov K.M."/>
            <person name="Suarez D.L."/>
            <person name="Swayne D.E."/>
        </authorList>
    </citation>
    <scope>NUCLEOTIDE SEQUENCE [LARGE SCALE GENOMIC DNA]</scope>
    <source>
        <strain evidence="5 6">DSM 11270</strain>
    </source>
</reference>
<dbReference type="GO" id="GO:0005304">
    <property type="term" value="F:L-valine transmembrane transporter activity"/>
    <property type="evidence" value="ECO:0007669"/>
    <property type="project" value="TreeGrafter"/>
</dbReference>
<evidence type="ECO:0000256" key="2">
    <source>
        <dbReference type="ARBA" id="ARBA00022741"/>
    </source>
</evidence>
<dbReference type="SUPFAM" id="SSF52540">
    <property type="entry name" value="P-loop containing nucleoside triphosphate hydrolases"/>
    <property type="match status" value="1"/>
</dbReference>
<evidence type="ECO:0000259" key="4">
    <source>
        <dbReference type="PROSITE" id="PS50893"/>
    </source>
</evidence>
<dbReference type="PANTHER" id="PTHR45772">
    <property type="entry name" value="CONSERVED COMPONENT OF ABC TRANSPORTER FOR NATURAL AMINO ACIDS-RELATED"/>
    <property type="match status" value="1"/>
</dbReference>
<dbReference type="AlphaFoldDB" id="A0A1W1VE59"/>
<dbReference type="InterPro" id="IPR051120">
    <property type="entry name" value="ABC_AA/LPS_Transport"/>
</dbReference>
<dbReference type="InterPro" id="IPR032823">
    <property type="entry name" value="BCA_ABC_TP_C"/>
</dbReference>
<evidence type="ECO:0000313" key="6">
    <source>
        <dbReference type="Proteomes" id="UP000192731"/>
    </source>
</evidence>
<dbReference type="STRING" id="656914.SAMN00017405_2230"/>
<dbReference type="FunFam" id="3.40.50.300:FF:000421">
    <property type="entry name" value="Branched-chain amino acid ABC transporter ATP-binding protein"/>
    <property type="match status" value="1"/>
</dbReference>
<dbReference type="CDD" id="cd03219">
    <property type="entry name" value="ABC_Mj1267_LivG_branched"/>
    <property type="match status" value="1"/>
</dbReference>
<name>A0A1W1VE59_DESTI</name>
<organism evidence="5 6">
    <name type="scientific">Desulfonispora thiosulfatigenes DSM 11270</name>
    <dbReference type="NCBI Taxonomy" id="656914"/>
    <lineage>
        <taxon>Bacteria</taxon>
        <taxon>Bacillati</taxon>
        <taxon>Bacillota</taxon>
        <taxon>Clostridia</taxon>
        <taxon>Eubacteriales</taxon>
        <taxon>Peptococcaceae</taxon>
        <taxon>Desulfonispora</taxon>
    </lineage>
</organism>
<dbReference type="Pfam" id="PF00005">
    <property type="entry name" value="ABC_tran"/>
    <property type="match status" value="1"/>
</dbReference>
<dbReference type="PROSITE" id="PS50893">
    <property type="entry name" value="ABC_TRANSPORTER_2"/>
    <property type="match status" value="1"/>
</dbReference>
<dbReference type="OrthoDB" id="9779136at2"/>
<dbReference type="GO" id="GO:1903805">
    <property type="term" value="P:L-valine import across plasma membrane"/>
    <property type="evidence" value="ECO:0007669"/>
    <property type="project" value="TreeGrafter"/>
</dbReference>
<dbReference type="Pfam" id="PF12399">
    <property type="entry name" value="BCA_ABC_TP_C"/>
    <property type="match status" value="1"/>
</dbReference>